<comment type="subunit">
    <text evidence="3">Homotrimer.</text>
</comment>
<dbReference type="RefSeq" id="WP_209365614.1">
    <property type="nucleotide sequence ID" value="NZ_CP046956.1"/>
</dbReference>
<protein>
    <submittedName>
        <fullName evidence="6">Bifunctional 4-hydroxy-2-oxoglutarate aldolase/2-dehydro-3-deoxy-phosphogluconate aldolase</fullName>
        <ecNumber evidence="6">4.1.2.14</ecNumber>
        <ecNumber evidence="6">4.1.3.16</ecNumber>
    </submittedName>
</protein>
<evidence type="ECO:0000256" key="5">
    <source>
        <dbReference type="ARBA" id="ARBA00023277"/>
    </source>
</evidence>
<dbReference type="NCBIfam" id="TIGR01182">
    <property type="entry name" value="eda"/>
    <property type="match status" value="1"/>
</dbReference>
<reference evidence="6 7" key="1">
    <citation type="submission" date="2019-12" db="EMBL/GenBank/DDBJ databases">
        <title>The whole genome sequencing of a strain isolated from a Mars analog, Dalangtan Playa.</title>
        <authorList>
            <person name="Huang T."/>
        </authorList>
    </citation>
    <scope>NUCLEOTIDE SEQUENCE [LARGE SCALE GENOMIC DNA]</scope>
    <source>
        <strain evidence="6 7">DP4-553-S</strain>
    </source>
</reference>
<dbReference type="Pfam" id="PF01081">
    <property type="entry name" value="Aldolase"/>
    <property type="match status" value="1"/>
</dbReference>
<keyword evidence="5" id="KW-0119">Carbohydrate metabolism</keyword>
<dbReference type="EC" id="4.1.2.14" evidence="6"/>
<gene>
    <name evidence="6" type="primary">eda</name>
    <name evidence="6" type="ORF">ERJ70_14930</name>
</gene>
<dbReference type="PANTHER" id="PTHR30246:SF1">
    <property type="entry name" value="2-DEHYDRO-3-DEOXY-6-PHOSPHOGALACTONATE ALDOLASE-RELATED"/>
    <property type="match status" value="1"/>
</dbReference>
<accession>A0ABX7VWR8</accession>
<dbReference type="EC" id="4.1.3.16" evidence="6"/>
<sequence>MNNALDMVKQEKIVSIIRLDQADQVEEVARSLYRGGINIIEVTMNTPGALEAIRTINHMPEAILVGAGTVLDAASANAAIRAGAKFLLAPTLNTETIKMGNRYGVPVIPGVMTPTEALTAHEAGATMVKVFPVRSLGPAFAKDMKGPLPQTELMAVGGVSAENAGEFFQAGWDAVGIGGSLVNAQLVKEKRFEEIETAARKLVDARDKAIQSSK</sequence>
<evidence type="ECO:0000313" key="7">
    <source>
        <dbReference type="Proteomes" id="UP000665043"/>
    </source>
</evidence>
<comment type="pathway">
    <text evidence="1">Carbohydrate acid metabolism.</text>
</comment>
<dbReference type="CDD" id="cd00452">
    <property type="entry name" value="KDPG_aldolase"/>
    <property type="match status" value="1"/>
</dbReference>
<dbReference type="Proteomes" id="UP000665043">
    <property type="component" value="Chromosome"/>
</dbReference>
<comment type="similarity">
    <text evidence="2">Belongs to the KHG/KDPG aldolase family.</text>
</comment>
<name>A0ABX7VWR8_9BACI</name>
<organism evidence="6 7">
    <name type="scientific">Sediminibacillus dalangtanensis</name>
    <dbReference type="NCBI Taxonomy" id="2729421"/>
    <lineage>
        <taxon>Bacteria</taxon>
        <taxon>Bacillati</taxon>
        <taxon>Bacillota</taxon>
        <taxon>Bacilli</taxon>
        <taxon>Bacillales</taxon>
        <taxon>Bacillaceae</taxon>
        <taxon>Sediminibacillus</taxon>
    </lineage>
</organism>
<evidence type="ECO:0000256" key="2">
    <source>
        <dbReference type="ARBA" id="ARBA00006906"/>
    </source>
</evidence>
<dbReference type="EMBL" id="CP046956">
    <property type="protein sequence ID" value="QTN00480.1"/>
    <property type="molecule type" value="Genomic_DNA"/>
</dbReference>
<dbReference type="SUPFAM" id="SSF51569">
    <property type="entry name" value="Aldolase"/>
    <property type="match status" value="1"/>
</dbReference>
<keyword evidence="4 6" id="KW-0456">Lyase</keyword>
<dbReference type="Gene3D" id="3.20.20.70">
    <property type="entry name" value="Aldolase class I"/>
    <property type="match status" value="1"/>
</dbReference>
<keyword evidence="7" id="KW-1185">Reference proteome</keyword>
<dbReference type="GO" id="GO:0008700">
    <property type="term" value="F:(R,S)-4-hydroxy-2-oxoglutarate aldolase activity"/>
    <property type="evidence" value="ECO:0007669"/>
    <property type="project" value="UniProtKB-EC"/>
</dbReference>
<evidence type="ECO:0000256" key="3">
    <source>
        <dbReference type="ARBA" id="ARBA00011233"/>
    </source>
</evidence>
<dbReference type="PANTHER" id="PTHR30246">
    <property type="entry name" value="2-KETO-3-DEOXY-6-PHOSPHOGLUCONATE ALDOLASE"/>
    <property type="match status" value="1"/>
</dbReference>
<evidence type="ECO:0000256" key="1">
    <source>
        <dbReference type="ARBA" id="ARBA00004761"/>
    </source>
</evidence>
<dbReference type="GO" id="GO:0008675">
    <property type="term" value="F:2-dehydro-3-deoxy-phosphogluconate aldolase activity"/>
    <property type="evidence" value="ECO:0007669"/>
    <property type="project" value="UniProtKB-EC"/>
</dbReference>
<proteinExistence type="inferred from homology"/>
<evidence type="ECO:0000313" key="6">
    <source>
        <dbReference type="EMBL" id="QTN00480.1"/>
    </source>
</evidence>
<evidence type="ECO:0000256" key="4">
    <source>
        <dbReference type="ARBA" id="ARBA00023239"/>
    </source>
</evidence>
<dbReference type="InterPro" id="IPR013785">
    <property type="entry name" value="Aldolase_TIM"/>
</dbReference>
<dbReference type="InterPro" id="IPR000887">
    <property type="entry name" value="Aldlse_KDPG_KHG"/>
</dbReference>